<organism evidence="5 6">
    <name type="scientific">Mixia osmundae (strain CBS 9802 / IAM 14324 / JCM 22182 / KY 12970)</name>
    <dbReference type="NCBI Taxonomy" id="764103"/>
    <lineage>
        <taxon>Eukaryota</taxon>
        <taxon>Fungi</taxon>
        <taxon>Dikarya</taxon>
        <taxon>Basidiomycota</taxon>
        <taxon>Pucciniomycotina</taxon>
        <taxon>Mixiomycetes</taxon>
        <taxon>Mixiales</taxon>
        <taxon>Mixiaceae</taxon>
        <taxon>Mixia</taxon>
    </lineage>
</organism>
<comment type="subcellular location">
    <subcellularLocation>
        <location evidence="1">Nucleus</location>
    </subcellularLocation>
</comment>
<dbReference type="OMA" id="WANSKND"/>
<accession>G7E2D9</accession>
<reference evidence="5 6" key="1">
    <citation type="journal article" date="2011" name="J. Gen. Appl. Microbiol.">
        <title>Draft genome sequencing of the enigmatic basidiomycete Mixia osmundae.</title>
        <authorList>
            <person name="Nishida H."/>
            <person name="Nagatsuka Y."/>
            <person name="Sugiyama J."/>
        </authorList>
    </citation>
    <scope>NUCLEOTIDE SEQUENCE [LARGE SCALE GENOMIC DNA]</scope>
    <source>
        <strain evidence="6">CBS 9802 / IAM 14324 / JCM 22182 / KY 12970</strain>
    </source>
</reference>
<protein>
    <submittedName>
        <fullName evidence="5">Uncharacterized protein</fullName>
    </submittedName>
</protein>
<dbReference type="eggNOG" id="ENOG502S942">
    <property type="taxonomic scope" value="Eukaryota"/>
</dbReference>
<evidence type="ECO:0000256" key="2">
    <source>
        <dbReference type="ARBA" id="ARBA00023242"/>
    </source>
</evidence>
<reference evidence="5 6" key="2">
    <citation type="journal article" date="2012" name="Open Biol.">
        <title>Characteristics of nucleosomes and linker DNA regions on the genome of the basidiomycete Mixia osmundae revealed by mono- and dinucleosome mapping.</title>
        <authorList>
            <person name="Nishida H."/>
            <person name="Kondo S."/>
            <person name="Matsumoto T."/>
            <person name="Suzuki Y."/>
            <person name="Yoshikawa H."/>
            <person name="Taylor T.D."/>
            <person name="Sugiyama J."/>
        </authorList>
    </citation>
    <scope>NUCLEOTIDE SEQUENCE [LARGE SCALE GENOMIC DNA]</scope>
    <source>
        <strain evidence="6">CBS 9802 / IAM 14324 / JCM 22182 / KY 12970</strain>
    </source>
</reference>
<feature type="compositionally biased region" description="Basic and acidic residues" evidence="4">
    <location>
        <begin position="258"/>
        <end position="271"/>
    </location>
</feature>
<dbReference type="RefSeq" id="XP_014565439.1">
    <property type="nucleotide sequence ID" value="XM_014709953.1"/>
</dbReference>
<dbReference type="GO" id="GO:0000445">
    <property type="term" value="C:THO complex part of transcription export complex"/>
    <property type="evidence" value="ECO:0007669"/>
    <property type="project" value="InterPro"/>
</dbReference>
<evidence type="ECO:0000313" key="5">
    <source>
        <dbReference type="EMBL" id="GAA96999.1"/>
    </source>
</evidence>
<name>G7E2D9_MIXOS</name>
<keyword evidence="6" id="KW-1185">Reference proteome</keyword>
<comment type="caution">
    <text evidence="5">The sequence shown here is derived from an EMBL/GenBank/DDBJ whole genome shotgun (WGS) entry which is preliminary data.</text>
</comment>
<evidence type="ECO:0000256" key="3">
    <source>
        <dbReference type="SAM" id="Coils"/>
    </source>
</evidence>
<keyword evidence="3" id="KW-0175">Coiled coil</keyword>
<keyword evidence="2" id="KW-0539">Nucleus</keyword>
<feature type="coiled-coil region" evidence="3">
    <location>
        <begin position="85"/>
        <end position="112"/>
    </location>
</feature>
<dbReference type="InParanoid" id="G7E2D9"/>
<evidence type="ECO:0000256" key="1">
    <source>
        <dbReference type="ARBA" id="ARBA00004123"/>
    </source>
</evidence>
<sequence length="271" mass="30454">MSDEDLLRLKLLNDERPLKKLMTRLYALAQLSDAASDARSEEEIEAQHVLFEMELDYVKGLLLKGKGKAVMQASAREVQSYADQVTRINAERQATMNDITSLQNELALAQQDRLNKIAYDAVTRDINKSATRAASLENIDRLQSDIASLLADQTKYADAWTHRKNGFDVIVKALEDLTSAVKEQSEAERRKHTLDDEDAGADNSGPASRMKSPDSLEEGETRDDRPTKLDPSAPEFEPRRSRREAQRPDESVDASMIEADKTIEEGEMDTR</sequence>
<feature type="compositionally biased region" description="Basic and acidic residues" evidence="4">
    <location>
        <begin position="236"/>
        <end position="250"/>
    </location>
</feature>
<proteinExistence type="predicted"/>
<dbReference type="GO" id="GO:0006397">
    <property type="term" value="P:mRNA processing"/>
    <property type="evidence" value="ECO:0007669"/>
    <property type="project" value="InterPro"/>
</dbReference>
<evidence type="ECO:0000313" key="6">
    <source>
        <dbReference type="Proteomes" id="UP000009131"/>
    </source>
</evidence>
<dbReference type="AlphaFoldDB" id="G7E2D9"/>
<dbReference type="EMBL" id="BABT02000110">
    <property type="protein sequence ID" value="GAA96999.1"/>
    <property type="molecule type" value="Genomic_DNA"/>
</dbReference>
<gene>
    <name evidence="5" type="primary">Mo03673</name>
    <name evidence="5" type="ORF">E5Q_03673</name>
</gene>
<dbReference type="Pfam" id="PF05615">
    <property type="entry name" value="THOC7"/>
    <property type="match status" value="1"/>
</dbReference>
<dbReference type="STRING" id="764103.G7E2D9"/>
<dbReference type="OrthoDB" id="205166at2759"/>
<dbReference type="FunCoup" id="G7E2D9">
    <property type="interactions" value="45"/>
</dbReference>
<evidence type="ECO:0000256" key="4">
    <source>
        <dbReference type="SAM" id="MobiDB-lite"/>
    </source>
</evidence>
<dbReference type="InterPro" id="IPR008501">
    <property type="entry name" value="THOC7/Mft1"/>
</dbReference>
<dbReference type="HOGENOM" id="CLU_1027062_0_0_1"/>
<feature type="region of interest" description="Disordered" evidence="4">
    <location>
        <begin position="182"/>
        <end position="271"/>
    </location>
</feature>
<dbReference type="Proteomes" id="UP000009131">
    <property type="component" value="Unassembled WGS sequence"/>
</dbReference>